<name>T1C8L0_9ZZZZ</name>
<evidence type="ECO:0000256" key="3">
    <source>
        <dbReference type="ARBA" id="ARBA00022729"/>
    </source>
</evidence>
<sequence length="443" mass="48234">MTGTAPGLVGSGPFMFNGGYGQPAGVWLFEDYWNLYVNPHYFVQYINNPAYRQWTPKFFELYAPRYLSLSAAVAAEGLGQVDTVVSGIGGIPPTFLPTIRTMPNTYIYSKPSTSYGFMQLNSFASNSPFNITAFRQALNYATDKAYLASVLDEGYTVLGQPVIPPSDPLWRNASAPQYSYSTTAAMALIASIPGMTQSGGNWYYYGKAVTADIQTTTSAQTPLGTEGALIIAKEWSSIGVPTTVTQESFTTVVANLITYGYNTISLGITGIEGDPTGDFFAFYNQTDGYGTGFWLGPWTSIDYQGTNYTGAQINSLMNNLTNELNVQTNLETRLGIAYEIQGIAAQESTMINLGYPIDILPFTNSTFVNITRSSLAYTGFMYWNFMSLHLRSTPIPPAPTTATQLSVTISTPKTVMFNGQYDNLTIGVRNQYGQAMPGMGVTV</sequence>
<feature type="non-terminal residue" evidence="5">
    <location>
        <position position="443"/>
    </location>
</feature>
<comment type="similarity">
    <text evidence="1">Belongs to the bacterial solute-binding protein 5 family.</text>
</comment>
<evidence type="ECO:0000313" key="5">
    <source>
        <dbReference type="EMBL" id="EQD77343.1"/>
    </source>
</evidence>
<evidence type="ECO:0000256" key="1">
    <source>
        <dbReference type="ARBA" id="ARBA00005695"/>
    </source>
</evidence>
<dbReference type="InterPro" id="IPR000914">
    <property type="entry name" value="SBP_5_dom"/>
</dbReference>
<reference evidence="5" key="1">
    <citation type="submission" date="2013-08" db="EMBL/GenBank/DDBJ databases">
        <authorList>
            <person name="Mendez C."/>
            <person name="Richter M."/>
            <person name="Ferrer M."/>
            <person name="Sanchez J."/>
        </authorList>
    </citation>
    <scope>NUCLEOTIDE SEQUENCE</scope>
</reference>
<organism evidence="5">
    <name type="scientific">mine drainage metagenome</name>
    <dbReference type="NCBI Taxonomy" id="410659"/>
    <lineage>
        <taxon>unclassified sequences</taxon>
        <taxon>metagenomes</taxon>
        <taxon>ecological metagenomes</taxon>
    </lineage>
</organism>
<proteinExistence type="inferred from homology"/>
<dbReference type="EMBL" id="AUZY01000810">
    <property type="protein sequence ID" value="EQD77343.1"/>
    <property type="molecule type" value="Genomic_DNA"/>
</dbReference>
<comment type="caution">
    <text evidence="5">The sequence shown here is derived from an EMBL/GenBank/DDBJ whole genome shotgun (WGS) entry which is preliminary data.</text>
</comment>
<dbReference type="Gene3D" id="3.40.190.10">
    <property type="entry name" value="Periplasmic binding protein-like II"/>
    <property type="match status" value="1"/>
</dbReference>
<evidence type="ECO:0000256" key="2">
    <source>
        <dbReference type="ARBA" id="ARBA00022448"/>
    </source>
</evidence>
<feature type="domain" description="Solute-binding protein family 5" evidence="4">
    <location>
        <begin position="7"/>
        <end position="288"/>
    </location>
</feature>
<keyword evidence="2" id="KW-0813">Transport</keyword>
<dbReference type="SUPFAM" id="SSF53850">
    <property type="entry name" value="Periplasmic binding protein-like II"/>
    <property type="match status" value="1"/>
</dbReference>
<dbReference type="InterPro" id="IPR039424">
    <property type="entry name" value="SBP_5"/>
</dbReference>
<dbReference type="GO" id="GO:1904680">
    <property type="term" value="F:peptide transmembrane transporter activity"/>
    <property type="evidence" value="ECO:0007669"/>
    <property type="project" value="TreeGrafter"/>
</dbReference>
<reference evidence="5" key="2">
    <citation type="journal article" date="2014" name="ISME J.">
        <title>Microbial stratification in low pH oxic and suboxic macroscopic growths along an acid mine drainage.</title>
        <authorList>
            <person name="Mendez-Garcia C."/>
            <person name="Mesa V."/>
            <person name="Sprenger R.R."/>
            <person name="Richter M."/>
            <person name="Diez M.S."/>
            <person name="Solano J."/>
            <person name="Bargiela R."/>
            <person name="Golyshina O.V."/>
            <person name="Manteca A."/>
            <person name="Ramos J.L."/>
            <person name="Gallego J.R."/>
            <person name="Llorente I."/>
            <person name="Martins Dos Santos V.A."/>
            <person name="Jensen O.N."/>
            <person name="Pelaez A.I."/>
            <person name="Sanchez J."/>
            <person name="Ferrer M."/>
        </authorList>
    </citation>
    <scope>NUCLEOTIDE SEQUENCE</scope>
</reference>
<dbReference type="AlphaFoldDB" id="T1C8L0"/>
<dbReference type="Gene3D" id="3.10.105.10">
    <property type="entry name" value="Dipeptide-binding Protein, Domain 3"/>
    <property type="match status" value="1"/>
</dbReference>
<keyword evidence="3" id="KW-0732">Signal</keyword>
<gene>
    <name evidence="5" type="ORF">B1B_01114</name>
</gene>
<evidence type="ECO:0000259" key="4">
    <source>
        <dbReference type="Pfam" id="PF00496"/>
    </source>
</evidence>
<accession>T1C8L0</accession>
<dbReference type="PANTHER" id="PTHR30290">
    <property type="entry name" value="PERIPLASMIC BINDING COMPONENT OF ABC TRANSPORTER"/>
    <property type="match status" value="1"/>
</dbReference>
<dbReference type="Pfam" id="PF00496">
    <property type="entry name" value="SBP_bac_5"/>
    <property type="match status" value="1"/>
</dbReference>
<dbReference type="PANTHER" id="PTHR30290:SF9">
    <property type="entry name" value="OLIGOPEPTIDE-BINDING PROTEIN APPA"/>
    <property type="match status" value="1"/>
</dbReference>
<protein>
    <submittedName>
        <fullName evidence="5">Extracellular solute-binding protein</fullName>
    </submittedName>
</protein>
<dbReference type="GO" id="GO:0015833">
    <property type="term" value="P:peptide transport"/>
    <property type="evidence" value="ECO:0007669"/>
    <property type="project" value="TreeGrafter"/>
</dbReference>